<feature type="compositionally biased region" description="Basic residues" evidence="1">
    <location>
        <begin position="113"/>
        <end position="122"/>
    </location>
</feature>
<evidence type="ECO:0000313" key="2">
    <source>
        <dbReference type="EMBL" id="EYC00675.1"/>
    </source>
</evidence>
<feature type="compositionally biased region" description="Basic residues" evidence="1">
    <location>
        <begin position="149"/>
        <end position="162"/>
    </location>
</feature>
<evidence type="ECO:0000256" key="1">
    <source>
        <dbReference type="SAM" id="MobiDB-lite"/>
    </source>
</evidence>
<proteinExistence type="predicted"/>
<comment type="caution">
    <text evidence="2">The sequence shown here is derived from an EMBL/GenBank/DDBJ whole genome shotgun (WGS) entry which is preliminary data.</text>
</comment>
<organism evidence="2 3">
    <name type="scientific">Ancylostoma ceylanicum</name>
    <dbReference type="NCBI Taxonomy" id="53326"/>
    <lineage>
        <taxon>Eukaryota</taxon>
        <taxon>Metazoa</taxon>
        <taxon>Ecdysozoa</taxon>
        <taxon>Nematoda</taxon>
        <taxon>Chromadorea</taxon>
        <taxon>Rhabditida</taxon>
        <taxon>Rhabditina</taxon>
        <taxon>Rhabditomorpha</taxon>
        <taxon>Strongyloidea</taxon>
        <taxon>Ancylostomatidae</taxon>
        <taxon>Ancylostomatinae</taxon>
        <taxon>Ancylostoma</taxon>
    </lineage>
</organism>
<keyword evidence="3" id="KW-1185">Reference proteome</keyword>
<feature type="region of interest" description="Disordered" evidence="1">
    <location>
        <begin position="107"/>
        <end position="126"/>
    </location>
</feature>
<dbReference type="Proteomes" id="UP000024635">
    <property type="component" value="Unassembled WGS sequence"/>
</dbReference>
<sequence length="263" mass="29484">MPVCRLLLTSASTDQYPDATLTAKMDPSCFCALVFLRFPHLSIGGLLLARFPNCLAKADWHPWVFLATWLMRTRVMAFTPLLCQGGPVAWRFPQSFAKEDLYRDVRTTDKPRQSRRTRRSRRTTVADANERVAAVGPPWRTRMNALRPSGRRGGRERTRRSRRDTVAEANERFAAVGPPWRTRTNALRPSGRRGGRERTCRSRPATVAEANERAAAAGAHSSLWVVWMSWSGIILLRIMHSLKTVNNVSPIGCETASGASSSH</sequence>
<protein>
    <submittedName>
        <fullName evidence="2">Uncharacterized protein</fullName>
    </submittedName>
</protein>
<name>A0A016TDF6_9BILA</name>
<reference evidence="3" key="1">
    <citation type="journal article" date="2015" name="Nat. Genet.">
        <title>The genome and transcriptome of the zoonotic hookworm Ancylostoma ceylanicum identify infection-specific gene families.</title>
        <authorList>
            <person name="Schwarz E.M."/>
            <person name="Hu Y."/>
            <person name="Antoshechkin I."/>
            <person name="Miller M.M."/>
            <person name="Sternberg P.W."/>
            <person name="Aroian R.V."/>
        </authorList>
    </citation>
    <scope>NUCLEOTIDE SEQUENCE</scope>
    <source>
        <strain evidence="3">HY135</strain>
    </source>
</reference>
<evidence type="ECO:0000313" key="3">
    <source>
        <dbReference type="Proteomes" id="UP000024635"/>
    </source>
</evidence>
<dbReference type="AlphaFoldDB" id="A0A016TDF6"/>
<accession>A0A016TDF6</accession>
<dbReference type="EMBL" id="JARK01001449">
    <property type="protein sequence ID" value="EYC00675.1"/>
    <property type="molecule type" value="Genomic_DNA"/>
</dbReference>
<feature type="region of interest" description="Disordered" evidence="1">
    <location>
        <begin position="144"/>
        <end position="168"/>
    </location>
</feature>
<gene>
    <name evidence="2" type="primary">Acey_s0113.g344</name>
    <name evidence="2" type="ORF">Y032_0113g344</name>
</gene>